<accession>A0ABQ2W952</accession>
<comment type="caution">
    <text evidence="1">The sequence shown here is derived from an EMBL/GenBank/DDBJ whole genome shotgun (WGS) entry which is preliminary data.</text>
</comment>
<dbReference type="SUPFAM" id="SSF81301">
    <property type="entry name" value="Nucleotidyltransferase"/>
    <property type="match status" value="1"/>
</dbReference>
<dbReference type="EMBL" id="BMTF01000026">
    <property type="protein sequence ID" value="GGV94065.1"/>
    <property type="molecule type" value="Genomic_DNA"/>
</dbReference>
<dbReference type="Proteomes" id="UP000660675">
    <property type="component" value="Unassembled WGS sequence"/>
</dbReference>
<dbReference type="RefSeq" id="WP_229867305.1">
    <property type="nucleotide sequence ID" value="NZ_BMTF01000026.1"/>
</dbReference>
<gene>
    <name evidence="1" type="ORF">GCM10015535_58520</name>
</gene>
<sequence>MEQPQHVPSEATIAFSGADNVGKTKQIGILARRLGSQAQSGGALDEFDPRWARIKKEGMGIWWFEKGPIEEVADVLASSYITRAKQKVTAQVRFLDRGIPMLEASLAGTVGVRERLDVAHAADRVRELLSPFQDDIAAVEAAEDGVVLIHDPDPVIGAQRSLSHETSVTPPYVTYQGHLHAHINRLVDEDRFRVRIVVGDRRVVAVQDAIRRSLHGAHPFLPARALPGVHVIALGGLSESGKSTAGEYLRLRHGFGRLKIGHLLAESALHAGIADPYALAPVVQAELIVDGLDRYCAAHHFLDRVTIESLHDFESTAELRRMLGNQLRILYVDTTQRVRRERGTAGPDDVVERDKVKEGRGAARIIDLATDVIDNDGTRLALERRLDRIALAQRWLLRRPVTAPVNSLGLPVRLEAYLSSLLDRIGQEPGLIDLLVVTGSGARGKYQHGWSDLDVFAIAEHGNLPAFRKILAGLEEDLGGVKLGLTVLSRDECRTGAVTSRLLHVLTLIGTGSLTPLWCSADLDLPAPGVAHDVEASVKAGVQAAVEIRRQLLRGAPDLRSLFKVTALLAKIMLRFEGAECPSDDDALALFLQREPGNHDDTRRGARTDPAKAEALAHTVLGHWLSTLSSPPADV</sequence>
<dbReference type="Gene3D" id="3.40.50.300">
    <property type="entry name" value="P-loop containing nucleotide triphosphate hydrolases"/>
    <property type="match status" value="1"/>
</dbReference>
<organism evidence="1 2">
    <name type="scientific">Streptomyces gelaticus</name>
    <dbReference type="NCBI Taxonomy" id="285446"/>
    <lineage>
        <taxon>Bacteria</taxon>
        <taxon>Bacillati</taxon>
        <taxon>Actinomycetota</taxon>
        <taxon>Actinomycetes</taxon>
        <taxon>Kitasatosporales</taxon>
        <taxon>Streptomycetaceae</taxon>
        <taxon>Streptomyces</taxon>
    </lineage>
</organism>
<proteinExistence type="predicted"/>
<dbReference type="InterPro" id="IPR027417">
    <property type="entry name" value="P-loop_NTPase"/>
</dbReference>
<evidence type="ECO:0008006" key="3">
    <source>
        <dbReference type="Google" id="ProtNLM"/>
    </source>
</evidence>
<protein>
    <recommendedName>
        <fullName evidence="3">Polymerase nucleotidyl transferase domain-containing protein</fullName>
    </recommendedName>
</protein>
<dbReference type="SUPFAM" id="SSF52540">
    <property type="entry name" value="P-loop containing nucleoside triphosphate hydrolases"/>
    <property type="match status" value="1"/>
</dbReference>
<evidence type="ECO:0000313" key="1">
    <source>
        <dbReference type="EMBL" id="GGV94065.1"/>
    </source>
</evidence>
<name>A0ABQ2W952_9ACTN</name>
<reference evidence="2" key="1">
    <citation type="journal article" date="2019" name="Int. J. Syst. Evol. Microbiol.">
        <title>The Global Catalogue of Microorganisms (GCM) 10K type strain sequencing project: providing services to taxonomists for standard genome sequencing and annotation.</title>
        <authorList>
            <consortium name="The Broad Institute Genomics Platform"/>
            <consortium name="The Broad Institute Genome Sequencing Center for Infectious Disease"/>
            <person name="Wu L."/>
            <person name="Ma J."/>
        </authorList>
    </citation>
    <scope>NUCLEOTIDE SEQUENCE [LARGE SCALE GENOMIC DNA]</scope>
    <source>
        <strain evidence="2">JCM 4376</strain>
    </source>
</reference>
<keyword evidence="2" id="KW-1185">Reference proteome</keyword>
<dbReference type="InterPro" id="IPR043519">
    <property type="entry name" value="NT_sf"/>
</dbReference>
<evidence type="ECO:0000313" key="2">
    <source>
        <dbReference type="Proteomes" id="UP000660675"/>
    </source>
</evidence>